<dbReference type="GO" id="GO:0008170">
    <property type="term" value="F:N-methyltransferase activity"/>
    <property type="evidence" value="ECO:0007669"/>
    <property type="project" value="InterPro"/>
</dbReference>
<organism evidence="6">
    <name type="scientific">viral metagenome</name>
    <dbReference type="NCBI Taxonomy" id="1070528"/>
    <lineage>
        <taxon>unclassified sequences</taxon>
        <taxon>metagenomes</taxon>
        <taxon>organismal metagenomes</taxon>
    </lineage>
</organism>
<dbReference type="InterPro" id="IPR001650">
    <property type="entry name" value="Helicase_C-like"/>
</dbReference>
<gene>
    <name evidence="6" type="ORF">MM171A00427_0002</name>
</gene>
<dbReference type="PROSITE" id="PS51194">
    <property type="entry name" value="HELICASE_CTER"/>
    <property type="match status" value="1"/>
</dbReference>
<evidence type="ECO:0000259" key="5">
    <source>
        <dbReference type="PROSITE" id="PS51194"/>
    </source>
</evidence>
<dbReference type="SMART" id="SM00490">
    <property type="entry name" value="HELICc"/>
    <property type="match status" value="1"/>
</dbReference>
<dbReference type="Gene3D" id="3.40.50.150">
    <property type="entry name" value="Vaccinia Virus protein VP39"/>
    <property type="match status" value="1"/>
</dbReference>
<dbReference type="InterPro" id="IPR027417">
    <property type="entry name" value="P-loop_NTPase"/>
</dbReference>
<dbReference type="EMBL" id="MT143695">
    <property type="protein sequence ID" value="QJB00506.1"/>
    <property type="molecule type" value="Genomic_DNA"/>
</dbReference>
<dbReference type="GO" id="GO:0005524">
    <property type="term" value="F:ATP binding"/>
    <property type="evidence" value="ECO:0007669"/>
    <property type="project" value="InterPro"/>
</dbReference>
<dbReference type="GO" id="GO:0016787">
    <property type="term" value="F:hydrolase activity"/>
    <property type="evidence" value="ECO:0007669"/>
    <property type="project" value="UniProtKB-KW"/>
</dbReference>
<keyword evidence="2 6" id="KW-0808">Transferase</keyword>
<name>A0A6M3M5H6_9ZZZZ</name>
<dbReference type="SMART" id="SM00487">
    <property type="entry name" value="DEXDc"/>
    <property type="match status" value="1"/>
</dbReference>
<evidence type="ECO:0000256" key="1">
    <source>
        <dbReference type="ARBA" id="ARBA00022603"/>
    </source>
</evidence>
<dbReference type="InterPro" id="IPR002941">
    <property type="entry name" value="DNA_methylase_N4/N6"/>
</dbReference>
<dbReference type="PRINTS" id="PR00508">
    <property type="entry name" value="S21N4MTFRASE"/>
</dbReference>
<dbReference type="GO" id="GO:0032259">
    <property type="term" value="P:methylation"/>
    <property type="evidence" value="ECO:0007669"/>
    <property type="project" value="UniProtKB-KW"/>
</dbReference>
<dbReference type="SUPFAM" id="SSF53335">
    <property type="entry name" value="S-adenosyl-L-methionine-dependent methyltransferases"/>
    <property type="match status" value="1"/>
</dbReference>
<evidence type="ECO:0000256" key="3">
    <source>
        <dbReference type="ARBA" id="ARBA00022801"/>
    </source>
</evidence>
<sequence length="755" mass="85468">MDYKEFLKNKRIKAKPCGISVPRSLVHDMLFDFQKDLTVWALRKGRAAIFADTGLGKTFMQLEWARLSDKKTIIIAPLSVARQTVREAQKIDCQVYYVRNQSQADNSPAQIYITNYEMIEKFNPSAFGAVVLDESSILKGLDGKTRRKLTDMFSETPLRLCCTATPAPNDIAEIANHAEFLGVMSRADMLAAFFVHDDKGWRLRGHAEEAFYRWLASWGMSVRKPSDLGYDDDGFILPPLNISPLIVATNYVPEDQLFFTGLRGIGHRRQIRRETLAERVSATAEIINASNEAWIVWCNLNDESNALSAAIPDAVEVQGRDDLESKTETLSAFQDGKIRVLVTKPKIAGFGLNLQHCHNMAFVGLDDSWESYYQAIRRCYRFGQKCKVNVHIVLSDVEQEIYHNITRKERQANIMAEKLIDNVQAFEKDELAEQGSSDESYDTETVKGKGWTLMLGDSVERLAEIKDESIDFSIFSPPFMDLYTYSPTERDLGNSANAEDFFVHFGYIIDHLLRVTRPGRICAVHTADVPALLSKDGYIGLKDFPGKVISAFEDRGWIYHGRVTIDKNPQAQAIRTHSKALLFVQMEKDSAWSRPAIGDYILVFKKPGENQTPIKPVANGELTREQWIEWAHPIWWNIRETDTLQYTTARSEDDDKHICPLQLGTIERCITLWSNPGEIVLSPFAGIGSEIYQAIKMGRDGIGIELKQSYFNTAVKNLQNAERDINSLDLFAWAEAQSANNNIPLDNQGEEGEFK</sequence>
<proteinExistence type="predicted"/>
<protein>
    <submittedName>
        <fullName evidence="6">Putative methyltransferase</fullName>
    </submittedName>
</protein>
<dbReference type="GO" id="GO:0003677">
    <property type="term" value="F:DNA binding"/>
    <property type="evidence" value="ECO:0007669"/>
    <property type="project" value="InterPro"/>
</dbReference>
<reference evidence="6" key="1">
    <citation type="submission" date="2020-03" db="EMBL/GenBank/DDBJ databases">
        <title>The deep terrestrial virosphere.</title>
        <authorList>
            <person name="Holmfeldt K."/>
            <person name="Nilsson E."/>
            <person name="Simone D."/>
            <person name="Lopez-Fernandez M."/>
            <person name="Wu X."/>
            <person name="de Brujin I."/>
            <person name="Lundin D."/>
            <person name="Andersson A."/>
            <person name="Bertilsson S."/>
            <person name="Dopson M."/>
        </authorList>
    </citation>
    <scope>NUCLEOTIDE SEQUENCE</scope>
    <source>
        <strain evidence="6">MM171A00427</strain>
    </source>
</reference>
<dbReference type="InterPro" id="IPR014001">
    <property type="entry name" value="Helicase_ATP-bd"/>
</dbReference>
<dbReference type="InterPro" id="IPR029063">
    <property type="entry name" value="SAM-dependent_MTases_sf"/>
</dbReference>
<dbReference type="Pfam" id="PF01555">
    <property type="entry name" value="N6_N4_Mtase"/>
    <property type="match status" value="1"/>
</dbReference>
<dbReference type="Pfam" id="PF00176">
    <property type="entry name" value="SNF2-rel_dom"/>
    <property type="match status" value="1"/>
</dbReference>
<dbReference type="InterPro" id="IPR001091">
    <property type="entry name" value="RM_Methyltransferase"/>
</dbReference>
<dbReference type="Pfam" id="PF00271">
    <property type="entry name" value="Helicase_C"/>
    <property type="match status" value="1"/>
</dbReference>
<dbReference type="PANTHER" id="PTHR45766:SF6">
    <property type="entry name" value="SWI_SNF-RELATED MATRIX-ASSOCIATED ACTIN-DEPENDENT REGULATOR OF CHROMATIN SUBFAMILY A-LIKE PROTEIN 1"/>
    <property type="match status" value="1"/>
</dbReference>
<dbReference type="PANTHER" id="PTHR45766">
    <property type="entry name" value="DNA ANNEALING HELICASE AND ENDONUCLEASE ZRANB3 FAMILY MEMBER"/>
    <property type="match status" value="1"/>
</dbReference>
<dbReference type="SUPFAM" id="SSF52540">
    <property type="entry name" value="P-loop containing nucleoside triphosphate hydrolases"/>
    <property type="match status" value="1"/>
</dbReference>
<dbReference type="AlphaFoldDB" id="A0A6M3M5H6"/>
<dbReference type="Gene3D" id="3.40.50.300">
    <property type="entry name" value="P-loop containing nucleotide triphosphate hydrolases"/>
    <property type="match status" value="2"/>
</dbReference>
<feature type="domain" description="Helicase ATP-binding" evidence="4">
    <location>
        <begin position="38"/>
        <end position="184"/>
    </location>
</feature>
<dbReference type="InterPro" id="IPR000330">
    <property type="entry name" value="SNF2_N"/>
</dbReference>
<feature type="domain" description="Helicase C-terminal" evidence="5">
    <location>
        <begin position="281"/>
        <end position="427"/>
    </location>
</feature>
<keyword evidence="1 6" id="KW-0489">Methyltransferase</keyword>
<dbReference type="PROSITE" id="PS51192">
    <property type="entry name" value="HELICASE_ATP_BIND_1"/>
    <property type="match status" value="1"/>
</dbReference>
<evidence type="ECO:0000256" key="2">
    <source>
        <dbReference type="ARBA" id="ARBA00022679"/>
    </source>
</evidence>
<evidence type="ECO:0000259" key="4">
    <source>
        <dbReference type="PROSITE" id="PS51192"/>
    </source>
</evidence>
<keyword evidence="3" id="KW-0378">Hydrolase</keyword>
<evidence type="ECO:0000313" key="6">
    <source>
        <dbReference type="EMBL" id="QJB00506.1"/>
    </source>
</evidence>
<accession>A0A6M3M5H6</accession>